<dbReference type="Proteomes" id="UP000037210">
    <property type="component" value="Unassembled WGS sequence"/>
</dbReference>
<proteinExistence type="predicted"/>
<accession>A0A0M0BN58</accession>
<name>A0A0M0BN58_9ARCH</name>
<protein>
    <submittedName>
        <fullName evidence="1">Uncharacterized protein</fullName>
    </submittedName>
</protein>
<sequence length="84" mass="9328">MAAGSSWLRSVKVNAEIAARWFPLVWSRRYLSNAQSARGMNPVAIVMAYTPSTSQETQRAGVERARNDAAREAWRFPVASSTRA</sequence>
<reference evidence="1 2" key="1">
    <citation type="submission" date="2015-06" db="EMBL/GenBank/DDBJ databases">
        <title>New insights into the roles of widespread benthic archaea in carbon and nitrogen cycling.</title>
        <authorList>
            <person name="Lazar C.S."/>
            <person name="Baker B.J."/>
            <person name="Seitz K.W."/>
            <person name="Hyde A.S."/>
            <person name="Dick G.J."/>
            <person name="Hinrichs K.-U."/>
            <person name="Teske A.P."/>
        </authorList>
    </citation>
    <scope>NUCLEOTIDE SEQUENCE [LARGE SCALE GENOMIC DNA]</scope>
    <source>
        <strain evidence="1">DG-45</strain>
    </source>
</reference>
<comment type="caution">
    <text evidence="1">The sequence shown here is derived from an EMBL/GenBank/DDBJ whole genome shotgun (WGS) entry which is preliminary data.</text>
</comment>
<evidence type="ECO:0000313" key="1">
    <source>
        <dbReference type="EMBL" id="KON29785.1"/>
    </source>
</evidence>
<dbReference type="AlphaFoldDB" id="A0A0M0BN58"/>
<evidence type="ECO:0000313" key="2">
    <source>
        <dbReference type="Proteomes" id="UP000037210"/>
    </source>
</evidence>
<gene>
    <name evidence="1" type="ORF">AC482_05555</name>
</gene>
<organism evidence="1 2">
    <name type="scientific">miscellaneous Crenarchaeota group-15 archaeon DG-45</name>
    <dbReference type="NCBI Taxonomy" id="1685127"/>
    <lineage>
        <taxon>Archaea</taxon>
        <taxon>Candidatus Bathyarchaeota</taxon>
        <taxon>MCG-15</taxon>
    </lineage>
</organism>
<dbReference type="EMBL" id="LFWZ01000051">
    <property type="protein sequence ID" value="KON29785.1"/>
    <property type="molecule type" value="Genomic_DNA"/>
</dbReference>